<proteinExistence type="predicted"/>
<reference evidence="1" key="1">
    <citation type="journal article" date="2014" name="Int. J. Syst. Evol. Microbiol.">
        <title>Complete genome sequence of Corynebacterium casei LMG S-19264T (=DSM 44701T), isolated from a smear-ripened cheese.</title>
        <authorList>
            <consortium name="US DOE Joint Genome Institute (JGI-PGF)"/>
            <person name="Walter F."/>
            <person name="Albersmeier A."/>
            <person name="Kalinowski J."/>
            <person name="Ruckert C."/>
        </authorList>
    </citation>
    <scope>NUCLEOTIDE SEQUENCE</scope>
    <source>
        <strain evidence="1">CGMCC 1.12924</strain>
    </source>
</reference>
<sequence>MGYQCIILEPNTCFNSAMRAYFRIKVVDGDVATRTNNKSRKLKKCFDPARLSDKKVYLCLYN</sequence>
<accession>A0A8J2V9D2</accession>
<dbReference type="EMBL" id="BMGK01000003">
    <property type="protein sequence ID" value="GGD87333.1"/>
    <property type="molecule type" value="Genomic_DNA"/>
</dbReference>
<name>A0A8J2V9D2_9FLAO</name>
<evidence type="ECO:0000313" key="2">
    <source>
        <dbReference type="Proteomes" id="UP000652231"/>
    </source>
</evidence>
<keyword evidence="2" id="KW-1185">Reference proteome</keyword>
<dbReference type="AlphaFoldDB" id="A0A8J2V9D2"/>
<reference evidence="1" key="2">
    <citation type="submission" date="2020-09" db="EMBL/GenBank/DDBJ databases">
        <authorList>
            <person name="Sun Q."/>
            <person name="Zhou Y."/>
        </authorList>
    </citation>
    <scope>NUCLEOTIDE SEQUENCE</scope>
    <source>
        <strain evidence="1">CGMCC 1.12924</strain>
    </source>
</reference>
<protein>
    <submittedName>
        <fullName evidence="1">Uncharacterized protein</fullName>
    </submittedName>
</protein>
<dbReference type="Proteomes" id="UP000652231">
    <property type="component" value="Unassembled WGS sequence"/>
</dbReference>
<organism evidence="1 2">
    <name type="scientific">Planktosalinus lacus</name>
    <dbReference type="NCBI Taxonomy" id="1526573"/>
    <lineage>
        <taxon>Bacteria</taxon>
        <taxon>Pseudomonadati</taxon>
        <taxon>Bacteroidota</taxon>
        <taxon>Flavobacteriia</taxon>
        <taxon>Flavobacteriales</taxon>
        <taxon>Flavobacteriaceae</taxon>
        <taxon>Planktosalinus</taxon>
    </lineage>
</organism>
<evidence type="ECO:0000313" key="1">
    <source>
        <dbReference type="EMBL" id="GGD87333.1"/>
    </source>
</evidence>
<gene>
    <name evidence="1" type="ORF">GCM10011312_09260</name>
</gene>
<comment type="caution">
    <text evidence="1">The sequence shown here is derived from an EMBL/GenBank/DDBJ whole genome shotgun (WGS) entry which is preliminary data.</text>
</comment>